<accession>A0A449B4I5</accession>
<keyword evidence="1" id="KW-0472">Membrane</keyword>
<feature type="transmembrane region" description="Helical" evidence="1">
    <location>
        <begin position="169"/>
        <end position="192"/>
    </location>
</feature>
<evidence type="ECO:0008006" key="4">
    <source>
        <dbReference type="Google" id="ProtNLM"/>
    </source>
</evidence>
<dbReference type="AlphaFoldDB" id="A0A449B4I5"/>
<dbReference type="KEGG" id="mmau:NCTC10168_00370"/>
<organism evidence="2 3">
    <name type="scientific">Mycoplasmopsis maculosa</name>
    <dbReference type="NCBI Taxonomy" id="114885"/>
    <lineage>
        <taxon>Bacteria</taxon>
        <taxon>Bacillati</taxon>
        <taxon>Mycoplasmatota</taxon>
        <taxon>Mycoplasmoidales</taxon>
        <taxon>Metamycoplasmataceae</taxon>
        <taxon>Mycoplasmopsis</taxon>
    </lineage>
</organism>
<keyword evidence="1" id="KW-1133">Transmembrane helix</keyword>
<feature type="transmembrane region" description="Helical" evidence="1">
    <location>
        <begin position="228"/>
        <end position="249"/>
    </location>
</feature>
<sequence length="264" mass="30875">MYISLFFTATFSFFILIVLISYKFKEILLNHASKILIGIFMLAYFSILRWVPNIKDFINNENPSSISISRTFLLDLCPAMFVALSLVLVFDFKNKLLPYFSVAAFICGFITYIFVPITESYVVKDSSSLLDYKYLFIGTDANKMYFMMHYQLMLFGFIYFILTPKFKLITLFNISTGLFIYMLYVIFISRLYNVTQNATGLVEFDWSEYGEYSVLGSKFGNNIWLNSFIYIIVFSILCLLIRISIYPIIFTKKSILLKKELKKI</sequence>
<keyword evidence="1" id="KW-0812">Transmembrane</keyword>
<protein>
    <recommendedName>
        <fullName evidence="4">Integral membrane protein (Intg_mem_TP0381)</fullName>
    </recommendedName>
</protein>
<dbReference type="InterPro" id="IPR035319">
    <property type="entry name" value="DUF5378"/>
</dbReference>
<feature type="transmembrane region" description="Helical" evidence="1">
    <location>
        <begin position="35"/>
        <end position="52"/>
    </location>
</feature>
<evidence type="ECO:0000256" key="1">
    <source>
        <dbReference type="SAM" id="Phobius"/>
    </source>
</evidence>
<dbReference type="Proteomes" id="UP000290243">
    <property type="component" value="Chromosome"/>
</dbReference>
<gene>
    <name evidence="2" type="ORF">NCTC10168_00370</name>
</gene>
<feature type="transmembrane region" description="Helical" evidence="1">
    <location>
        <begin position="72"/>
        <end position="90"/>
    </location>
</feature>
<evidence type="ECO:0000313" key="3">
    <source>
        <dbReference type="Proteomes" id="UP000290243"/>
    </source>
</evidence>
<dbReference type="EMBL" id="LR215037">
    <property type="protein sequence ID" value="VEU75448.1"/>
    <property type="molecule type" value="Genomic_DNA"/>
</dbReference>
<name>A0A449B4I5_9BACT</name>
<feature type="transmembrane region" description="Helical" evidence="1">
    <location>
        <begin position="97"/>
        <end position="115"/>
    </location>
</feature>
<feature type="transmembrane region" description="Helical" evidence="1">
    <location>
        <begin position="6"/>
        <end position="23"/>
    </location>
</feature>
<dbReference type="RefSeq" id="WP_220096567.1">
    <property type="nucleotide sequence ID" value="NZ_LR215037.1"/>
</dbReference>
<dbReference type="Pfam" id="PF17349">
    <property type="entry name" value="DUF5378"/>
    <property type="match status" value="1"/>
</dbReference>
<evidence type="ECO:0000313" key="2">
    <source>
        <dbReference type="EMBL" id="VEU75448.1"/>
    </source>
</evidence>
<proteinExistence type="predicted"/>
<feature type="transmembrane region" description="Helical" evidence="1">
    <location>
        <begin position="144"/>
        <end position="162"/>
    </location>
</feature>
<keyword evidence="3" id="KW-1185">Reference proteome</keyword>
<reference evidence="2 3" key="1">
    <citation type="submission" date="2019-01" db="EMBL/GenBank/DDBJ databases">
        <authorList>
            <consortium name="Pathogen Informatics"/>
        </authorList>
    </citation>
    <scope>NUCLEOTIDE SEQUENCE [LARGE SCALE GENOMIC DNA]</scope>
    <source>
        <strain evidence="2 3">NCTC10168</strain>
    </source>
</reference>